<dbReference type="Pfam" id="PF21948">
    <property type="entry name" value="LplA-B_cat"/>
    <property type="match status" value="1"/>
</dbReference>
<dbReference type="InterPro" id="IPR000544">
    <property type="entry name" value="Octanoyltransferase"/>
</dbReference>
<keyword evidence="3 5" id="KW-0012">Acyltransferase</keyword>
<dbReference type="EMBL" id="RQET01000008">
    <property type="protein sequence ID" value="TGK09903.1"/>
    <property type="molecule type" value="Genomic_DNA"/>
</dbReference>
<dbReference type="InterPro" id="IPR020605">
    <property type="entry name" value="Octanoyltransferase_CS"/>
</dbReference>
<dbReference type="PANTHER" id="PTHR10993">
    <property type="entry name" value="OCTANOYLTRANSFERASE"/>
    <property type="match status" value="1"/>
</dbReference>
<dbReference type="SUPFAM" id="SSF55681">
    <property type="entry name" value="Class II aaRS and biotin synthetases"/>
    <property type="match status" value="1"/>
</dbReference>
<dbReference type="GO" id="GO:0009249">
    <property type="term" value="P:protein lipoylation"/>
    <property type="evidence" value="ECO:0007669"/>
    <property type="project" value="InterPro"/>
</dbReference>
<reference evidence="10" key="1">
    <citation type="journal article" date="2019" name="PLoS Negl. Trop. Dis.">
        <title>Revisiting the worldwide diversity of Leptospira species in the environment.</title>
        <authorList>
            <person name="Vincent A.T."/>
            <person name="Schiettekatte O."/>
            <person name="Bourhy P."/>
            <person name="Veyrier F.J."/>
            <person name="Picardeau M."/>
        </authorList>
    </citation>
    <scope>NUCLEOTIDE SEQUENCE [LARGE SCALE GENOMIC DNA]</scope>
    <source>
        <strain evidence="10">SSW15</strain>
    </source>
</reference>
<evidence type="ECO:0000256" key="7">
    <source>
        <dbReference type="PIRSR" id="PIRSR016262-2"/>
    </source>
</evidence>
<dbReference type="GO" id="GO:0033819">
    <property type="term" value="F:lipoyl(octanoyl) transferase activity"/>
    <property type="evidence" value="ECO:0007669"/>
    <property type="project" value="UniProtKB-EC"/>
</dbReference>
<dbReference type="AlphaFoldDB" id="A0A4R9GDT0"/>
<sequence>MVPSVFLKHPVPYERYILFQEKARTKRKETILFLEHPPTITAGINYNIGNLLRDPEFLSKNGISLHYIKRGGDFTAHEPGQIVAYLHLDLKARNLSIADFLHAVLGSAAESSKKVWDLDLVQKKESPGLYLADDPERKILSIGVLFKSWFTSYGIALNLSNDFSAFRCIHPCGGDWRNMTSVSKLGLDTGEDRRREWMSSFVSKFWERIFAGKSELEPIN</sequence>
<evidence type="ECO:0000256" key="5">
    <source>
        <dbReference type="PIRNR" id="PIRNR016262"/>
    </source>
</evidence>
<dbReference type="RefSeq" id="WP_135768266.1">
    <property type="nucleotide sequence ID" value="NZ_RQET01000008.1"/>
</dbReference>
<feature type="domain" description="BPL/LPL catalytic" evidence="9">
    <location>
        <begin position="25"/>
        <end position="214"/>
    </location>
</feature>
<evidence type="ECO:0000256" key="8">
    <source>
        <dbReference type="PIRSR" id="PIRSR016262-3"/>
    </source>
</evidence>
<feature type="binding site" evidence="7">
    <location>
        <begin position="154"/>
        <end position="156"/>
    </location>
    <ligand>
        <name>substrate</name>
    </ligand>
</feature>
<dbReference type="UniPathway" id="UPA00538">
    <property type="reaction ID" value="UER00592"/>
</dbReference>
<protein>
    <recommendedName>
        <fullName evidence="5">Octanoyltransferase</fullName>
        <ecNumber evidence="5">2.3.1.181</ecNumber>
    </recommendedName>
</protein>
<comment type="caution">
    <text evidence="10">The sequence shown here is derived from an EMBL/GenBank/DDBJ whole genome shotgun (WGS) entry which is preliminary data.</text>
</comment>
<feature type="binding site" evidence="7">
    <location>
        <begin position="141"/>
        <end position="143"/>
    </location>
    <ligand>
        <name>substrate</name>
    </ligand>
</feature>
<evidence type="ECO:0000256" key="4">
    <source>
        <dbReference type="ARBA" id="ARBA00024732"/>
    </source>
</evidence>
<evidence type="ECO:0000313" key="10">
    <source>
        <dbReference type="EMBL" id="TGK09903.1"/>
    </source>
</evidence>
<name>A0A4R9GDT0_9LEPT</name>
<comment type="pathway">
    <text evidence="1 5">Protein modification; protein lipoylation via endogenous pathway; protein N(6)-(lipoyl)lysine from octanoyl-[acyl-carrier-protein]: step 1/2.</text>
</comment>
<evidence type="ECO:0000313" key="11">
    <source>
        <dbReference type="Proteomes" id="UP000298458"/>
    </source>
</evidence>
<evidence type="ECO:0000256" key="1">
    <source>
        <dbReference type="ARBA" id="ARBA00004821"/>
    </source>
</evidence>
<comment type="catalytic activity">
    <reaction evidence="5">
        <text>octanoyl-[ACP] + L-lysyl-[protein] = N(6)-octanoyl-L-lysyl-[protein] + holo-[ACP] + H(+)</text>
        <dbReference type="Rhea" id="RHEA:17665"/>
        <dbReference type="Rhea" id="RHEA-COMP:9636"/>
        <dbReference type="Rhea" id="RHEA-COMP:9685"/>
        <dbReference type="Rhea" id="RHEA-COMP:9752"/>
        <dbReference type="Rhea" id="RHEA-COMP:9928"/>
        <dbReference type="ChEBI" id="CHEBI:15378"/>
        <dbReference type="ChEBI" id="CHEBI:29969"/>
        <dbReference type="ChEBI" id="CHEBI:64479"/>
        <dbReference type="ChEBI" id="CHEBI:78463"/>
        <dbReference type="ChEBI" id="CHEBI:78809"/>
        <dbReference type="EC" id="2.3.1.181"/>
    </reaction>
</comment>
<evidence type="ECO:0000256" key="6">
    <source>
        <dbReference type="PIRSR" id="PIRSR016262-1"/>
    </source>
</evidence>
<accession>A0A4R9GDT0</accession>
<dbReference type="PIRSF" id="PIRSF016262">
    <property type="entry name" value="LPLase"/>
    <property type="match status" value="1"/>
</dbReference>
<dbReference type="InterPro" id="IPR045864">
    <property type="entry name" value="aa-tRNA-synth_II/BPL/LPL"/>
</dbReference>
<feature type="binding site" evidence="7">
    <location>
        <begin position="70"/>
        <end position="77"/>
    </location>
    <ligand>
        <name>substrate</name>
    </ligand>
</feature>
<dbReference type="OrthoDB" id="9787061at2"/>
<comment type="similarity">
    <text evidence="5">Belongs to the LipB family.</text>
</comment>
<dbReference type="EC" id="2.3.1.181" evidence="5"/>
<gene>
    <name evidence="10" type="ORF">EHO60_11075</name>
</gene>
<feature type="site" description="Lowers pKa of active site Cys" evidence="8">
    <location>
        <position position="138"/>
    </location>
</feature>
<dbReference type="PROSITE" id="PS01313">
    <property type="entry name" value="LIPB"/>
    <property type="match status" value="1"/>
</dbReference>
<proteinExistence type="inferred from homology"/>
<organism evidence="10 11">
    <name type="scientific">Leptospira fletcheri</name>
    <dbReference type="NCBI Taxonomy" id="2484981"/>
    <lineage>
        <taxon>Bacteria</taxon>
        <taxon>Pseudomonadati</taxon>
        <taxon>Spirochaetota</taxon>
        <taxon>Spirochaetia</taxon>
        <taxon>Leptospirales</taxon>
        <taxon>Leptospiraceae</taxon>
        <taxon>Leptospira</taxon>
    </lineage>
</organism>
<dbReference type="InterPro" id="IPR004143">
    <property type="entry name" value="BPL_LPL_catalytic"/>
</dbReference>
<evidence type="ECO:0000256" key="2">
    <source>
        <dbReference type="ARBA" id="ARBA00022679"/>
    </source>
</evidence>
<feature type="active site" description="Acyl-thioester intermediate" evidence="6">
    <location>
        <position position="172"/>
    </location>
</feature>
<comment type="function">
    <text evidence="4 5">Catalyzes the transfer of endogenously produced octanoic acid from octanoyl-acyl-carrier-protein onto the lipoyl domains of lipoate-dependent enzymes. Lipoyl-ACP can also act as a substrate although octanoyl-ACP is likely to be the physiological substrate.</text>
</comment>
<evidence type="ECO:0000256" key="3">
    <source>
        <dbReference type="ARBA" id="ARBA00023315"/>
    </source>
</evidence>
<dbReference type="PANTHER" id="PTHR10993:SF7">
    <property type="entry name" value="LIPOYLTRANSFERASE 2, MITOCHONDRIAL-RELATED"/>
    <property type="match status" value="1"/>
</dbReference>
<evidence type="ECO:0000259" key="9">
    <source>
        <dbReference type="PROSITE" id="PS51733"/>
    </source>
</evidence>
<keyword evidence="2 5" id="KW-0808">Transferase</keyword>
<keyword evidence="11" id="KW-1185">Reference proteome</keyword>
<dbReference type="PROSITE" id="PS51733">
    <property type="entry name" value="BPL_LPL_CATALYTIC"/>
    <property type="match status" value="1"/>
</dbReference>
<dbReference type="Proteomes" id="UP000298458">
    <property type="component" value="Unassembled WGS sequence"/>
</dbReference>
<dbReference type="Gene3D" id="3.30.930.10">
    <property type="entry name" value="Bira Bifunctional Protein, Domain 2"/>
    <property type="match status" value="1"/>
</dbReference>